<keyword evidence="4" id="KW-0238">DNA-binding</keyword>
<dbReference type="Proteomes" id="UP000494216">
    <property type="component" value="Unassembled WGS sequence"/>
</dbReference>
<dbReference type="SMART" id="SM00857">
    <property type="entry name" value="Resolvase"/>
    <property type="match status" value="1"/>
</dbReference>
<comment type="caution">
    <text evidence="9">The sequence shown here is derived from an EMBL/GenBank/DDBJ whole genome shotgun (WGS) entry which is preliminary data.</text>
</comment>
<evidence type="ECO:0000256" key="7">
    <source>
        <dbReference type="PROSITE-ProRule" id="PRU10137"/>
    </source>
</evidence>
<proteinExistence type="inferred from homology"/>
<comment type="similarity">
    <text evidence="1">Belongs to the site-specific recombinase resolvase family.</text>
</comment>
<dbReference type="SUPFAM" id="SSF46689">
    <property type="entry name" value="Homeodomain-like"/>
    <property type="match status" value="1"/>
</dbReference>
<organism evidence="9 10">
    <name type="scientific">Candidatus Methylobacter favarea</name>
    <dbReference type="NCBI Taxonomy" id="2707345"/>
    <lineage>
        <taxon>Bacteria</taxon>
        <taxon>Pseudomonadati</taxon>
        <taxon>Pseudomonadota</taxon>
        <taxon>Gammaproteobacteria</taxon>
        <taxon>Methylococcales</taxon>
        <taxon>Methylococcaceae</taxon>
        <taxon>Methylobacter</taxon>
    </lineage>
</organism>
<keyword evidence="5" id="KW-0233">DNA recombination</keyword>
<dbReference type="InterPro" id="IPR006119">
    <property type="entry name" value="Resolv_N"/>
</dbReference>
<reference evidence="9 10" key="1">
    <citation type="submission" date="2020-02" db="EMBL/GenBank/DDBJ databases">
        <authorList>
            <person name="Hogendoorn C."/>
        </authorList>
    </citation>
    <scope>NUCLEOTIDE SEQUENCE [LARGE SCALE GENOMIC DNA]</scope>
    <source>
        <strain evidence="9">METHB21</strain>
    </source>
</reference>
<dbReference type="InterPro" id="IPR036162">
    <property type="entry name" value="Resolvase-like_N_sf"/>
</dbReference>
<dbReference type="Gene3D" id="1.10.10.60">
    <property type="entry name" value="Homeodomain-like"/>
    <property type="match status" value="1"/>
</dbReference>
<dbReference type="Pfam" id="PF02796">
    <property type="entry name" value="HTH_7"/>
    <property type="match status" value="1"/>
</dbReference>
<dbReference type="PANTHER" id="PTHR30461:SF26">
    <property type="entry name" value="RESOLVASE HOMOLOG YNEB"/>
    <property type="match status" value="1"/>
</dbReference>
<name>A0A8S0X6Y3_9GAMM</name>
<dbReference type="SUPFAM" id="SSF53041">
    <property type="entry name" value="Resolvase-like"/>
    <property type="match status" value="1"/>
</dbReference>
<dbReference type="Pfam" id="PF00239">
    <property type="entry name" value="Resolvase"/>
    <property type="match status" value="1"/>
</dbReference>
<feature type="active site" description="O-(5'-phospho-DNA)-serine intermediate" evidence="6 7">
    <location>
        <position position="10"/>
    </location>
</feature>
<gene>
    <name evidence="9" type="ORF">METHB2_1120006</name>
</gene>
<accession>A0A8S0X6Y3</accession>
<feature type="domain" description="Resolvase/invertase-type recombinase catalytic" evidence="8">
    <location>
        <begin position="2"/>
        <end position="136"/>
    </location>
</feature>
<evidence type="ECO:0000256" key="1">
    <source>
        <dbReference type="ARBA" id="ARBA00009913"/>
    </source>
</evidence>
<evidence type="ECO:0000256" key="6">
    <source>
        <dbReference type="PIRSR" id="PIRSR606118-50"/>
    </source>
</evidence>
<evidence type="ECO:0000256" key="5">
    <source>
        <dbReference type="ARBA" id="ARBA00023172"/>
    </source>
</evidence>
<evidence type="ECO:0000259" key="8">
    <source>
        <dbReference type="PROSITE" id="PS51736"/>
    </source>
</evidence>
<dbReference type="PROSITE" id="PS00397">
    <property type="entry name" value="RECOMBINASES_1"/>
    <property type="match status" value="1"/>
</dbReference>
<keyword evidence="10" id="KW-1185">Reference proteome</keyword>
<sequence length="186" mass="20538">MALYGYARVSSADQDYSLQEQALKQAGCDVIRAEKASGATRNGRAELDLLLSFLRPGDTLVVTRIDRLARSIKDLQDIVFTLKEQGVTLKATEQPIDTRSAAGKAFLDMLGVFAEFETNLRRERQLEGIAAAKSRGVYRGRKPSIDTDEIQRLYKEEKLGATEIARQLGIGRASVYRALADNGKEA</sequence>
<evidence type="ECO:0000256" key="4">
    <source>
        <dbReference type="ARBA" id="ARBA00023125"/>
    </source>
</evidence>
<dbReference type="FunFam" id="3.40.50.1390:FF:000001">
    <property type="entry name" value="DNA recombinase"/>
    <property type="match status" value="1"/>
</dbReference>
<evidence type="ECO:0000313" key="10">
    <source>
        <dbReference type="Proteomes" id="UP000494216"/>
    </source>
</evidence>
<dbReference type="AlphaFoldDB" id="A0A8S0X6Y3"/>
<protein>
    <submittedName>
        <fullName evidence="9">Integrase-like protein y4lS</fullName>
    </submittedName>
</protein>
<dbReference type="CDD" id="cd03768">
    <property type="entry name" value="SR_ResInv"/>
    <property type="match status" value="1"/>
</dbReference>
<evidence type="ECO:0000256" key="2">
    <source>
        <dbReference type="ARBA" id="ARBA00022908"/>
    </source>
</evidence>
<keyword evidence="3" id="KW-0230">DNA invertase</keyword>
<dbReference type="PROSITE" id="PS51736">
    <property type="entry name" value="RECOMBINASES_3"/>
    <property type="match status" value="1"/>
</dbReference>
<dbReference type="InterPro" id="IPR050639">
    <property type="entry name" value="SSR_resolvase"/>
</dbReference>
<keyword evidence="2" id="KW-0229">DNA integration</keyword>
<dbReference type="RefSeq" id="WP_174624602.1">
    <property type="nucleotide sequence ID" value="NZ_CADCXN010000016.1"/>
</dbReference>
<evidence type="ECO:0000313" key="9">
    <source>
        <dbReference type="EMBL" id="CAA9889605.1"/>
    </source>
</evidence>
<dbReference type="InterPro" id="IPR006120">
    <property type="entry name" value="Resolvase_HTH_dom"/>
</dbReference>
<dbReference type="Gene3D" id="3.40.50.1390">
    <property type="entry name" value="Resolvase, N-terminal catalytic domain"/>
    <property type="match status" value="1"/>
</dbReference>
<evidence type="ECO:0000256" key="3">
    <source>
        <dbReference type="ARBA" id="ARBA00023100"/>
    </source>
</evidence>
<dbReference type="InterPro" id="IPR009057">
    <property type="entry name" value="Homeodomain-like_sf"/>
</dbReference>
<dbReference type="GO" id="GO:0015074">
    <property type="term" value="P:DNA integration"/>
    <property type="evidence" value="ECO:0007669"/>
    <property type="project" value="UniProtKB-KW"/>
</dbReference>
<dbReference type="GO" id="GO:0000150">
    <property type="term" value="F:DNA strand exchange activity"/>
    <property type="evidence" value="ECO:0007669"/>
    <property type="project" value="UniProtKB-KW"/>
</dbReference>
<dbReference type="GO" id="GO:0003677">
    <property type="term" value="F:DNA binding"/>
    <property type="evidence" value="ECO:0007669"/>
    <property type="project" value="UniProtKB-KW"/>
</dbReference>
<dbReference type="PANTHER" id="PTHR30461">
    <property type="entry name" value="DNA-INVERTASE FROM LAMBDOID PROPHAGE"/>
    <property type="match status" value="1"/>
</dbReference>
<dbReference type="InterPro" id="IPR006118">
    <property type="entry name" value="Recombinase_CS"/>
</dbReference>
<dbReference type="EMBL" id="CADCXN010000016">
    <property type="protein sequence ID" value="CAA9889605.1"/>
    <property type="molecule type" value="Genomic_DNA"/>
</dbReference>
<dbReference type="PROSITE" id="PS00398">
    <property type="entry name" value="RECOMBINASES_2"/>
    <property type="match status" value="1"/>
</dbReference>